<name>A0A971M6J0_9BACT</name>
<comment type="caution">
    <text evidence="1">The sequence shown here is derived from an EMBL/GenBank/DDBJ whole genome shotgun (WGS) entry which is preliminary data.</text>
</comment>
<reference evidence="1" key="1">
    <citation type="journal article" date="2020" name="Biotechnol. Biofuels">
        <title>New insights from the biogas microbiome by comprehensive genome-resolved metagenomics of nearly 1600 species originating from multiple anaerobic digesters.</title>
        <authorList>
            <person name="Campanaro S."/>
            <person name="Treu L."/>
            <person name="Rodriguez-R L.M."/>
            <person name="Kovalovszki A."/>
            <person name="Ziels R.M."/>
            <person name="Maus I."/>
            <person name="Zhu X."/>
            <person name="Kougias P.G."/>
            <person name="Basile A."/>
            <person name="Luo G."/>
            <person name="Schluter A."/>
            <person name="Konstantinidis K.T."/>
            <person name="Angelidaki I."/>
        </authorList>
    </citation>
    <scope>NUCLEOTIDE SEQUENCE</scope>
    <source>
        <strain evidence="1">AS06rmzACSIP_7</strain>
    </source>
</reference>
<sequence>MTTKKDQNQKDGIHPHAKPVIMCRLFVVWHGPGPRDLLNDHSRECEINLPTLRSLTDDDLKALLKL</sequence>
<reference evidence="1" key="2">
    <citation type="submission" date="2020-01" db="EMBL/GenBank/DDBJ databases">
        <authorList>
            <person name="Campanaro S."/>
        </authorList>
    </citation>
    <scope>NUCLEOTIDE SEQUENCE</scope>
    <source>
        <strain evidence="1">AS06rmzACSIP_7</strain>
    </source>
</reference>
<dbReference type="AlphaFoldDB" id="A0A971M6J0"/>
<evidence type="ECO:0000313" key="2">
    <source>
        <dbReference type="Proteomes" id="UP000777265"/>
    </source>
</evidence>
<accession>A0A971M6J0</accession>
<protein>
    <submittedName>
        <fullName evidence="1">Uncharacterized protein</fullName>
    </submittedName>
</protein>
<organism evidence="1 2">
    <name type="scientific">Syntrophorhabdus aromaticivorans</name>
    <dbReference type="NCBI Taxonomy" id="328301"/>
    <lineage>
        <taxon>Bacteria</taxon>
        <taxon>Pseudomonadati</taxon>
        <taxon>Thermodesulfobacteriota</taxon>
        <taxon>Syntrophorhabdia</taxon>
        <taxon>Syntrophorhabdales</taxon>
        <taxon>Syntrophorhabdaceae</taxon>
        <taxon>Syntrophorhabdus</taxon>
    </lineage>
</organism>
<gene>
    <name evidence="1" type="ORF">GXY80_14855</name>
</gene>
<evidence type="ECO:0000313" key="1">
    <source>
        <dbReference type="EMBL" id="NLW36734.1"/>
    </source>
</evidence>
<dbReference type="EMBL" id="JAAYEE010000288">
    <property type="protein sequence ID" value="NLW36734.1"/>
    <property type="molecule type" value="Genomic_DNA"/>
</dbReference>
<proteinExistence type="predicted"/>
<dbReference type="Proteomes" id="UP000777265">
    <property type="component" value="Unassembled WGS sequence"/>
</dbReference>